<protein>
    <recommendedName>
        <fullName evidence="2">N(6)-L-threonylcarbamoyladenine synthase</fullName>
        <ecNumber evidence="2">2.3.1.234</ecNumber>
    </recommendedName>
</protein>
<dbReference type="InterPro" id="IPR043129">
    <property type="entry name" value="ATPase_NBD"/>
</dbReference>
<evidence type="ECO:0000256" key="5">
    <source>
        <dbReference type="ARBA" id="ARBA00022723"/>
    </source>
</evidence>
<dbReference type="AlphaFoldDB" id="A0AAD5KNA4"/>
<evidence type="ECO:0000256" key="6">
    <source>
        <dbReference type="ARBA" id="ARBA00022946"/>
    </source>
</evidence>
<dbReference type="HAMAP" id="MF_01445">
    <property type="entry name" value="TsaD"/>
    <property type="match status" value="1"/>
</dbReference>
<dbReference type="EMBL" id="WJBH02000007">
    <property type="protein sequence ID" value="KAI9556407.1"/>
    <property type="molecule type" value="Genomic_DNA"/>
</dbReference>
<evidence type="ECO:0000256" key="1">
    <source>
        <dbReference type="ARBA" id="ARBA00004173"/>
    </source>
</evidence>
<dbReference type="GO" id="GO:0061711">
    <property type="term" value="F:tRNA N(6)-L-threonylcarbamoyladenine synthase activity"/>
    <property type="evidence" value="ECO:0007669"/>
    <property type="project" value="UniProtKB-EC"/>
</dbReference>
<dbReference type="PRINTS" id="PR00789">
    <property type="entry name" value="OSIALOPTASE"/>
</dbReference>
<dbReference type="NCBIfam" id="TIGR03723">
    <property type="entry name" value="T6A_TsaD_YgjD"/>
    <property type="match status" value="1"/>
</dbReference>
<dbReference type="SUPFAM" id="SSF53067">
    <property type="entry name" value="Actin-like ATPase domain"/>
    <property type="match status" value="1"/>
</dbReference>
<evidence type="ECO:0000256" key="2">
    <source>
        <dbReference type="ARBA" id="ARBA00012156"/>
    </source>
</evidence>
<comment type="function">
    <text evidence="10">Required for the formation of a threonylcarbamoyl group on adenosine at position 37 (t(6)A37) in mitochondrial tRNAs that read codons beginning with adenine. Probably involved in the transfer of the threonylcarbamoyl moiety of threonylcarbamoyl-AMP (TC-AMP) to the N6 group of A37. Involved in mitochondrial genome maintenance.</text>
</comment>
<feature type="domain" description="Gcp-like" evidence="11">
    <location>
        <begin position="78"/>
        <end position="384"/>
    </location>
</feature>
<keyword evidence="6" id="KW-0809">Transit peptide</keyword>
<dbReference type="InterPro" id="IPR000905">
    <property type="entry name" value="Gcp-like_dom"/>
</dbReference>
<dbReference type="InterPro" id="IPR022450">
    <property type="entry name" value="TsaD"/>
</dbReference>
<evidence type="ECO:0000313" key="12">
    <source>
        <dbReference type="EMBL" id="KAI9556407.1"/>
    </source>
</evidence>
<dbReference type="Proteomes" id="UP000820818">
    <property type="component" value="Linkage Group LG7"/>
</dbReference>
<evidence type="ECO:0000313" key="13">
    <source>
        <dbReference type="Proteomes" id="UP000820818"/>
    </source>
</evidence>
<dbReference type="GO" id="GO:0002949">
    <property type="term" value="P:tRNA threonylcarbamoyladenosine modification"/>
    <property type="evidence" value="ECO:0007669"/>
    <property type="project" value="UniProtKB-UniRule"/>
</dbReference>
<organism evidence="12 13">
    <name type="scientific">Daphnia sinensis</name>
    <dbReference type="NCBI Taxonomy" id="1820382"/>
    <lineage>
        <taxon>Eukaryota</taxon>
        <taxon>Metazoa</taxon>
        <taxon>Ecdysozoa</taxon>
        <taxon>Arthropoda</taxon>
        <taxon>Crustacea</taxon>
        <taxon>Branchiopoda</taxon>
        <taxon>Diplostraca</taxon>
        <taxon>Cladocera</taxon>
        <taxon>Anomopoda</taxon>
        <taxon>Daphniidae</taxon>
        <taxon>Daphnia</taxon>
        <taxon>Daphnia similis group</taxon>
    </lineage>
</organism>
<dbReference type="Pfam" id="PF00814">
    <property type="entry name" value="TsaD"/>
    <property type="match status" value="1"/>
</dbReference>
<dbReference type="EC" id="2.3.1.234" evidence="2"/>
<keyword evidence="3 10" id="KW-0808">Transferase</keyword>
<evidence type="ECO:0000256" key="8">
    <source>
        <dbReference type="ARBA" id="ARBA00023315"/>
    </source>
</evidence>
<dbReference type="CDD" id="cd24134">
    <property type="entry name" value="ASKHA_NBD_OSGEPL1_QRI7_euk"/>
    <property type="match status" value="1"/>
</dbReference>
<keyword evidence="13" id="KW-1185">Reference proteome</keyword>
<comment type="catalytic activity">
    <reaction evidence="9 10">
        <text>L-threonylcarbamoyladenylate + adenosine(37) in tRNA = N(6)-L-threonylcarbamoyladenosine(37) in tRNA + AMP + H(+)</text>
        <dbReference type="Rhea" id="RHEA:37059"/>
        <dbReference type="Rhea" id="RHEA-COMP:10162"/>
        <dbReference type="Rhea" id="RHEA-COMP:10163"/>
        <dbReference type="ChEBI" id="CHEBI:15378"/>
        <dbReference type="ChEBI" id="CHEBI:73682"/>
        <dbReference type="ChEBI" id="CHEBI:74411"/>
        <dbReference type="ChEBI" id="CHEBI:74418"/>
        <dbReference type="ChEBI" id="CHEBI:456215"/>
        <dbReference type="EC" id="2.3.1.234"/>
    </reaction>
</comment>
<evidence type="ECO:0000256" key="4">
    <source>
        <dbReference type="ARBA" id="ARBA00022694"/>
    </source>
</evidence>
<dbReference type="InterPro" id="IPR017861">
    <property type="entry name" value="KAE1/TsaD"/>
</dbReference>
<reference evidence="12 13" key="1">
    <citation type="submission" date="2022-05" db="EMBL/GenBank/DDBJ databases">
        <title>A multi-omics perspective on studying reproductive biology in Daphnia sinensis.</title>
        <authorList>
            <person name="Jia J."/>
        </authorList>
    </citation>
    <scope>NUCLEOTIDE SEQUENCE [LARGE SCALE GENOMIC DNA]</scope>
    <source>
        <strain evidence="12 13">WSL</strain>
    </source>
</reference>
<comment type="similarity">
    <text evidence="10">Belongs to the KAE1 / TsaD family.</text>
</comment>
<proteinExistence type="inferred from homology"/>
<comment type="cofactor">
    <cofactor evidence="10">
        <name>a divalent metal cation</name>
        <dbReference type="ChEBI" id="CHEBI:60240"/>
    </cofactor>
    <text evidence="10">Binds 1 divalent metal cation per subunit.</text>
</comment>
<evidence type="ECO:0000256" key="7">
    <source>
        <dbReference type="ARBA" id="ARBA00023128"/>
    </source>
</evidence>
<keyword evidence="7 10" id="KW-0496">Mitochondrion</keyword>
<dbReference type="PANTHER" id="PTHR11735">
    <property type="entry name" value="TRNA N6-ADENOSINE THREONYLCARBAMOYLTRANSFERASE"/>
    <property type="match status" value="1"/>
</dbReference>
<evidence type="ECO:0000256" key="3">
    <source>
        <dbReference type="ARBA" id="ARBA00022679"/>
    </source>
</evidence>
<comment type="caution">
    <text evidence="12">The sequence shown here is derived from an EMBL/GenBank/DDBJ whole genome shotgun (WGS) entry which is preliminary data.</text>
</comment>
<sequence>MLNRFSVKKGSFHYNNLRCYYKSLCNTVTVNFLKSLLNSKTSARYFHTSRYSSQSLVLGIETSCDDTGAAVVDTKGNVIGEALHSQLQTHLEMGGIIPPIARDLHTENICRIVETALQNANLEIKDLSAIAVTVKPGMPLSLLVGTHFAKKLCKTWNIPLIPIHHMEAHALTARMVEKVDFPFLVLLASGGHCLLAVANKIDEFLLLGESIDNAPGEVLDKVARRLKLRNLPAFSSLSGGKAIEELAKQGDATAFEFGNQPMYKYNDCSFSFSGLKAKIHKHVEREEINHNIEADQVLPSAADLCASFQHALFAHICRRLQRGMLYVDMKQMIPEGARKLVVSGGVACNSHFRKYLSIVCAEMGYTLVCPPPKLCTDNGIMIAWNGMEKWMAGVGVAKDIDAVDIEPKATLGINMIEDVRSCNISLKKKGIKLLPKKVKC</sequence>
<accession>A0AAD5KNA4</accession>
<evidence type="ECO:0000259" key="11">
    <source>
        <dbReference type="Pfam" id="PF00814"/>
    </source>
</evidence>
<keyword evidence="4 10" id="KW-0819">tRNA processing</keyword>
<comment type="subcellular location">
    <subcellularLocation>
        <location evidence="1 10">Mitochondrion</location>
    </subcellularLocation>
</comment>
<dbReference type="Gene3D" id="3.30.420.40">
    <property type="match status" value="2"/>
</dbReference>
<dbReference type="NCBIfam" id="TIGR00329">
    <property type="entry name" value="gcp_kae1"/>
    <property type="match status" value="1"/>
</dbReference>
<dbReference type="FunFam" id="3.30.420.40:FF:000106">
    <property type="entry name" value="Probable tRNA N6-adenosine threonylcarbamoyltransferase, mitochondrial"/>
    <property type="match status" value="1"/>
</dbReference>
<keyword evidence="5 10" id="KW-0479">Metal-binding</keyword>
<name>A0AAD5KNA4_9CRUS</name>
<evidence type="ECO:0000256" key="10">
    <source>
        <dbReference type="HAMAP-Rule" id="MF_03179"/>
    </source>
</evidence>
<dbReference type="GO" id="GO:0046872">
    <property type="term" value="F:metal ion binding"/>
    <property type="evidence" value="ECO:0007669"/>
    <property type="project" value="UniProtKB-KW"/>
</dbReference>
<comment type="subunit">
    <text evidence="10">Homodimer.</text>
</comment>
<dbReference type="GO" id="GO:0005739">
    <property type="term" value="C:mitochondrion"/>
    <property type="evidence" value="ECO:0007669"/>
    <property type="project" value="UniProtKB-SubCell"/>
</dbReference>
<keyword evidence="8 10" id="KW-0012">Acyltransferase</keyword>
<gene>
    <name evidence="12" type="ORF">GHT06_018981</name>
</gene>
<dbReference type="PANTHER" id="PTHR11735:SF6">
    <property type="entry name" value="TRNA N6-ADENOSINE THREONYLCARBAMOYLTRANSFERASE, MITOCHONDRIAL"/>
    <property type="match status" value="1"/>
</dbReference>
<evidence type="ECO:0000256" key="9">
    <source>
        <dbReference type="ARBA" id="ARBA00048117"/>
    </source>
</evidence>